<keyword evidence="1" id="KW-0732">Signal</keyword>
<name>A0A1A0V9Z6_9MYCO</name>
<evidence type="ECO:0000313" key="2">
    <source>
        <dbReference type="EMBL" id="OBB80063.1"/>
    </source>
</evidence>
<dbReference type="AlphaFoldDB" id="A0A1A0V9Z6"/>
<reference evidence="2 3" key="1">
    <citation type="submission" date="2016-06" db="EMBL/GenBank/DDBJ databases">
        <authorList>
            <person name="Kjaerup R.B."/>
            <person name="Dalgaard T.S."/>
            <person name="Juul-Madsen H.R."/>
        </authorList>
    </citation>
    <scope>NUCLEOTIDE SEQUENCE [LARGE SCALE GENOMIC DNA]</scope>
    <source>
        <strain evidence="2 3">852002-51834_SCH5396731</strain>
    </source>
</reference>
<evidence type="ECO:0000313" key="3">
    <source>
        <dbReference type="Proteomes" id="UP000091914"/>
    </source>
</evidence>
<dbReference type="RefSeq" id="WP_064884939.1">
    <property type="nucleotide sequence ID" value="NZ_LZSX01000089.1"/>
</dbReference>
<sequence length="98" mass="9803">MIGKLFVAAVIAVSPLTVGSAPAQADTVCGYAPGKVVAVGTTSCQFAMNVANKMTSGAGTSFTAYSPETGQSYLMSCSIVRHGSVTCTGGNGAEVDIY</sequence>
<comment type="caution">
    <text evidence="2">The sequence shown here is derived from an EMBL/GenBank/DDBJ whole genome shotgun (WGS) entry which is preliminary data.</text>
</comment>
<evidence type="ECO:0000256" key="1">
    <source>
        <dbReference type="SAM" id="SignalP"/>
    </source>
</evidence>
<protein>
    <submittedName>
        <fullName evidence="2">Uncharacterized protein</fullName>
    </submittedName>
</protein>
<dbReference type="Proteomes" id="UP000091914">
    <property type="component" value="Unassembled WGS sequence"/>
</dbReference>
<accession>A0A1A0V9Z6</accession>
<dbReference type="EMBL" id="LZSX01000089">
    <property type="protein sequence ID" value="OBB80063.1"/>
    <property type="molecule type" value="Genomic_DNA"/>
</dbReference>
<proteinExistence type="predicted"/>
<feature type="signal peptide" evidence="1">
    <location>
        <begin position="1"/>
        <end position="25"/>
    </location>
</feature>
<gene>
    <name evidence="2" type="ORF">A5760_01240</name>
</gene>
<feature type="chain" id="PRO_5008299989" evidence="1">
    <location>
        <begin position="26"/>
        <end position="98"/>
    </location>
</feature>
<organism evidence="2 3">
    <name type="scientific">Mycobacterium colombiense</name>
    <dbReference type="NCBI Taxonomy" id="339268"/>
    <lineage>
        <taxon>Bacteria</taxon>
        <taxon>Bacillati</taxon>
        <taxon>Actinomycetota</taxon>
        <taxon>Actinomycetes</taxon>
        <taxon>Mycobacteriales</taxon>
        <taxon>Mycobacteriaceae</taxon>
        <taxon>Mycobacterium</taxon>
        <taxon>Mycobacterium avium complex (MAC)</taxon>
    </lineage>
</organism>